<dbReference type="RefSeq" id="WP_270878636.1">
    <property type="nucleotide sequence ID" value="NZ_JAQFVF010000020.1"/>
</dbReference>
<sequence length="171" mass="18777">MFKNRLFVFGLGFGIIVGAILLQVMLARPSATDQSGIKPDEMDPLKLKEQASKYYQVFEKDTKVYTQAELDANVAQKVKEETDKLAAAQPAGQPQPAAPTVTVRNVIYVQPSLDATAVTDLLEKSGVISDRKAFESEMQKQGGVYKIQAGPHIFEGKLEIPQVIANLMTHQ</sequence>
<evidence type="ECO:0000256" key="1">
    <source>
        <dbReference type="SAM" id="Phobius"/>
    </source>
</evidence>
<organism evidence="2 3">
    <name type="scientific">Paenibacillus aestuarii</name>
    <dbReference type="NCBI Taxonomy" id="516965"/>
    <lineage>
        <taxon>Bacteria</taxon>
        <taxon>Bacillati</taxon>
        <taxon>Bacillota</taxon>
        <taxon>Bacilli</taxon>
        <taxon>Bacillales</taxon>
        <taxon>Paenibacillaceae</taxon>
        <taxon>Paenibacillus</taxon>
    </lineage>
</organism>
<accession>A0ABW0K570</accession>
<dbReference type="EMBL" id="JBHSMJ010000009">
    <property type="protein sequence ID" value="MFC5448369.1"/>
    <property type="molecule type" value="Genomic_DNA"/>
</dbReference>
<feature type="transmembrane region" description="Helical" evidence="1">
    <location>
        <begin position="6"/>
        <end position="27"/>
    </location>
</feature>
<proteinExistence type="predicted"/>
<dbReference type="Proteomes" id="UP001596044">
    <property type="component" value="Unassembled WGS sequence"/>
</dbReference>
<comment type="caution">
    <text evidence="2">The sequence shown here is derived from an EMBL/GenBank/DDBJ whole genome shotgun (WGS) entry which is preliminary data.</text>
</comment>
<evidence type="ECO:0000313" key="3">
    <source>
        <dbReference type="Proteomes" id="UP001596044"/>
    </source>
</evidence>
<keyword evidence="1" id="KW-0812">Transmembrane</keyword>
<evidence type="ECO:0008006" key="4">
    <source>
        <dbReference type="Google" id="ProtNLM"/>
    </source>
</evidence>
<evidence type="ECO:0000313" key="2">
    <source>
        <dbReference type="EMBL" id="MFC5448369.1"/>
    </source>
</evidence>
<keyword evidence="1" id="KW-0472">Membrane</keyword>
<keyword evidence="1" id="KW-1133">Transmembrane helix</keyword>
<name>A0ABW0K570_9BACL</name>
<keyword evidence="3" id="KW-1185">Reference proteome</keyword>
<reference evidence="3" key="1">
    <citation type="journal article" date="2019" name="Int. J. Syst. Evol. Microbiol.">
        <title>The Global Catalogue of Microorganisms (GCM) 10K type strain sequencing project: providing services to taxonomists for standard genome sequencing and annotation.</title>
        <authorList>
            <consortium name="The Broad Institute Genomics Platform"/>
            <consortium name="The Broad Institute Genome Sequencing Center for Infectious Disease"/>
            <person name="Wu L."/>
            <person name="Ma J."/>
        </authorList>
    </citation>
    <scope>NUCLEOTIDE SEQUENCE [LARGE SCALE GENOMIC DNA]</scope>
    <source>
        <strain evidence="3">KACC 11904</strain>
    </source>
</reference>
<protein>
    <recommendedName>
        <fullName evidence="4">Endolytic transglycosylase MltG</fullName>
    </recommendedName>
</protein>
<gene>
    <name evidence="2" type="ORF">ACFPOG_08860</name>
</gene>
<dbReference type="Gene3D" id="3.30.1490.480">
    <property type="entry name" value="Endolytic murein transglycosylase"/>
    <property type="match status" value="1"/>
</dbReference>